<feature type="compositionally biased region" description="Polar residues" evidence="18">
    <location>
        <begin position="20"/>
        <end position="30"/>
    </location>
</feature>
<keyword evidence="12" id="KW-0119">Carbohydrate metabolism</keyword>
<evidence type="ECO:0000313" key="21">
    <source>
        <dbReference type="Proteomes" id="UP000053095"/>
    </source>
</evidence>
<evidence type="ECO:0000256" key="18">
    <source>
        <dbReference type="SAM" id="MobiDB-lite"/>
    </source>
</evidence>
<feature type="compositionally biased region" description="Polar residues" evidence="18">
    <location>
        <begin position="85"/>
        <end position="105"/>
    </location>
</feature>
<evidence type="ECO:0000313" key="20">
    <source>
        <dbReference type="EMBL" id="GAM36609.1"/>
    </source>
</evidence>
<evidence type="ECO:0000256" key="16">
    <source>
        <dbReference type="ARBA" id="ARBA00042373"/>
    </source>
</evidence>
<evidence type="ECO:0000256" key="10">
    <source>
        <dbReference type="ARBA" id="ARBA00023136"/>
    </source>
</evidence>
<comment type="catalytic activity">
    <reaction evidence="1">
        <text>Hydrolysis of (1-&gt;3)-beta-D-glucosidic linkages in (1-&gt;3)-beta-D-glucans.</text>
        <dbReference type="EC" id="3.2.1.39"/>
    </reaction>
</comment>
<feature type="region of interest" description="Disordered" evidence="18">
    <location>
        <begin position="130"/>
        <end position="220"/>
    </location>
</feature>
<keyword evidence="21" id="KW-1185">Reference proteome</keyword>
<evidence type="ECO:0000256" key="7">
    <source>
        <dbReference type="ARBA" id="ARBA00022801"/>
    </source>
</evidence>
<comment type="subcellular location">
    <subcellularLocation>
        <location evidence="2">Cell membrane</location>
        <topology evidence="2">Single-pass type II membrane protein</topology>
    </subcellularLocation>
</comment>
<evidence type="ECO:0000256" key="1">
    <source>
        <dbReference type="ARBA" id="ARBA00000382"/>
    </source>
</evidence>
<sequence>MSRQPGSSYPRGDVSPIMSDVQSTASQISPVSDLHASRSFRNQPSGQGGEGGFNRAPPPQPGNINTDIPPEPPQHRIMGSPPGVTDNNRPQIDRSTSLRTNTTATPGADNMSAAAVGGGISGIAYDVASRNQRESGVEAVRSIRQGQQGHGYYDGPSDRNYSDVPYGATNNRNSQIDPSGAPYSTGLPLGGTALGASTPPQVGTPSLSASNPSQISVGELYPRYPSGGLYDGPYHSYNSHDPTAINPNDIADDGDDDIMNTPPPQQRRSWFGKKSNQGLAAGAAAGGVFSAVNSLRGGPTTYESVPTGAAGASQTPYEKDAFLTRQADIAAAKKRKRWLLTILVGLAIVAIIVGAIVGGILGSQKHSAAASDSNKGGSSSSDPGTNINTAAGDTATNGDLNKDSPEIVKLMNNTDLHRVFHGMDYTSWGVQYPLCLQYPPSQNNVTRDMAVLSQLTNTVRVYGTDCNQTQMVLHAINNLELTDMKLWLGVWVNSNETTTKRQIETLYDVIDDMNDTSIIEGVIVGNEVLFSGGFSDQTTAQTALIGYMEGVRSNLTAKGLKVPVATSDLGDNWTADLLAASDMVMANVHPFFGGVPVDQAASWTMEFFNTHDGSLTSGTNKQAIISEVGWPSAGGNDCGTVNCTDTTSGSVAGIDEMNKFLSDWVCPALTNGTKYFWFEAFDEPWKVIYDTPGKEWEDKWGLMDSARQLKPGLKIPDCVLDADALDVTAVTVAVDTVTDDGVGVGVIIAVVIIVVVATDDPPKFQSVGRGSPANLISTAKKGLVKFGACQLPSPYNGSSSNTQPDSR</sequence>
<name>A0A510NWH0_TALPI</name>
<evidence type="ECO:0000256" key="13">
    <source>
        <dbReference type="ARBA" id="ARBA00023316"/>
    </source>
</evidence>
<dbReference type="GO" id="GO:0005576">
    <property type="term" value="C:extracellular region"/>
    <property type="evidence" value="ECO:0007669"/>
    <property type="project" value="TreeGrafter"/>
</dbReference>
<dbReference type="FunFam" id="3.20.20.80:FF:000151">
    <property type="entry name" value="Glucan endo-1,3-beta-glucosidase btgC"/>
    <property type="match status" value="1"/>
</dbReference>
<keyword evidence="14" id="KW-0624">Polysaccharide degradation</keyword>
<feature type="compositionally biased region" description="Low complexity" evidence="18">
    <location>
        <begin position="367"/>
        <end position="382"/>
    </location>
</feature>
<dbReference type="PANTHER" id="PTHR16631:SF17">
    <property type="entry name" value="GLUCAN ENDO-1,3-BETA-GLUCOSIDASE BTGC"/>
    <property type="match status" value="1"/>
</dbReference>
<feature type="region of interest" description="Disordered" evidence="18">
    <location>
        <begin position="1"/>
        <end position="115"/>
    </location>
</feature>
<accession>A0A510NWH0</accession>
<keyword evidence="10 19" id="KW-0472">Membrane</keyword>
<evidence type="ECO:0000256" key="5">
    <source>
        <dbReference type="ARBA" id="ARBA00022475"/>
    </source>
</evidence>
<evidence type="ECO:0000256" key="9">
    <source>
        <dbReference type="ARBA" id="ARBA00022989"/>
    </source>
</evidence>
<evidence type="ECO:0000256" key="3">
    <source>
        <dbReference type="ARBA" id="ARBA00008773"/>
    </source>
</evidence>
<comment type="similarity">
    <text evidence="3">Belongs to the glycosyl hydrolase 17 family.</text>
</comment>
<keyword evidence="13" id="KW-0961">Cell wall biogenesis/degradation</keyword>
<evidence type="ECO:0000256" key="17">
    <source>
        <dbReference type="ARBA" id="ARBA00043078"/>
    </source>
</evidence>
<keyword evidence="5" id="KW-1003">Cell membrane</keyword>
<dbReference type="Gene3D" id="3.20.20.80">
    <property type="entry name" value="Glycosidases"/>
    <property type="match status" value="2"/>
</dbReference>
<gene>
    <name evidence="20" type="ORF">TCE0_018f05822</name>
</gene>
<dbReference type="EMBL" id="DF933814">
    <property type="protein sequence ID" value="GAM36609.1"/>
    <property type="molecule type" value="Genomic_DNA"/>
</dbReference>
<dbReference type="InterPro" id="IPR017853">
    <property type="entry name" value="GH"/>
</dbReference>
<organism evidence="20 21">
    <name type="scientific">Talaromyces pinophilus</name>
    <name type="common">Penicillium pinophilum</name>
    <dbReference type="NCBI Taxonomy" id="128442"/>
    <lineage>
        <taxon>Eukaryota</taxon>
        <taxon>Fungi</taxon>
        <taxon>Dikarya</taxon>
        <taxon>Ascomycota</taxon>
        <taxon>Pezizomycotina</taxon>
        <taxon>Eurotiomycetes</taxon>
        <taxon>Eurotiomycetidae</taxon>
        <taxon>Eurotiales</taxon>
        <taxon>Trichocomaceae</taxon>
        <taxon>Talaromyces</taxon>
        <taxon>Talaromyces sect. Talaromyces</taxon>
    </lineage>
</organism>
<dbReference type="Proteomes" id="UP000053095">
    <property type="component" value="Unassembled WGS sequence"/>
</dbReference>
<dbReference type="GO" id="GO:0009277">
    <property type="term" value="C:fungal-type cell wall"/>
    <property type="evidence" value="ECO:0007669"/>
    <property type="project" value="TreeGrafter"/>
</dbReference>
<dbReference type="GO" id="GO:0042973">
    <property type="term" value="F:glucan endo-1,3-beta-D-glucosidase activity"/>
    <property type="evidence" value="ECO:0007669"/>
    <property type="project" value="UniProtKB-EC"/>
</dbReference>
<proteinExistence type="inferred from homology"/>
<evidence type="ECO:0000256" key="14">
    <source>
        <dbReference type="ARBA" id="ARBA00023326"/>
    </source>
</evidence>
<feature type="compositionally biased region" description="Polar residues" evidence="18">
    <location>
        <begin position="383"/>
        <end position="399"/>
    </location>
</feature>
<dbReference type="AlphaFoldDB" id="A0A510NWH0"/>
<dbReference type="GO" id="GO:0005886">
    <property type="term" value="C:plasma membrane"/>
    <property type="evidence" value="ECO:0007669"/>
    <property type="project" value="UniProtKB-SubCell"/>
</dbReference>
<feature type="region of interest" description="Disordered" evidence="18">
    <location>
        <begin position="367"/>
        <end position="402"/>
    </location>
</feature>
<evidence type="ECO:0000256" key="6">
    <source>
        <dbReference type="ARBA" id="ARBA00022692"/>
    </source>
</evidence>
<evidence type="ECO:0000256" key="2">
    <source>
        <dbReference type="ARBA" id="ARBA00004401"/>
    </source>
</evidence>
<evidence type="ECO:0000256" key="8">
    <source>
        <dbReference type="ARBA" id="ARBA00022968"/>
    </source>
</evidence>
<keyword evidence="8" id="KW-0735">Signal-anchor</keyword>
<evidence type="ECO:0000256" key="11">
    <source>
        <dbReference type="ARBA" id="ARBA00023180"/>
    </source>
</evidence>
<feature type="compositionally biased region" description="Polar residues" evidence="18">
    <location>
        <begin position="199"/>
        <end position="216"/>
    </location>
</feature>
<dbReference type="InterPro" id="IPR050732">
    <property type="entry name" value="Beta-glucan_modifiers"/>
</dbReference>
<evidence type="ECO:0000256" key="4">
    <source>
        <dbReference type="ARBA" id="ARBA00012780"/>
    </source>
</evidence>
<evidence type="ECO:0000256" key="15">
    <source>
        <dbReference type="ARBA" id="ARBA00037649"/>
    </source>
</evidence>
<dbReference type="PANTHER" id="PTHR16631">
    <property type="entry name" value="GLUCAN 1,3-BETA-GLUCOSIDASE"/>
    <property type="match status" value="1"/>
</dbReference>
<dbReference type="SUPFAM" id="SSF51445">
    <property type="entry name" value="(Trans)glycosidases"/>
    <property type="match status" value="1"/>
</dbReference>
<evidence type="ECO:0000256" key="12">
    <source>
        <dbReference type="ARBA" id="ARBA00023277"/>
    </source>
</evidence>
<reference evidence="21" key="1">
    <citation type="journal article" date="2015" name="Genome Announc.">
        <title>Draft genome sequence of Talaromyces cellulolyticus strain Y-94, a source of lignocellulosic biomass-degrading enzymes.</title>
        <authorList>
            <person name="Fujii T."/>
            <person name="Koike H."/>
            <person name="Sawayama S."/>
            <person name="Yano S."/>
            <person name="Inoue H."/>
        </authorList>
    </citation>
    <scope>NUCLEOTIDE SEQUENCE [LARGE SCALE GENOMIC DNA]</scope>
    <source>
        <strain evidence="21">Y-94</strain>
    </source>
</reference>
<dbReference type="GO" id="GO:0009986">
    <property type="term" value="C:cell surface"/>
    <property type="evidence" value="ECO:0007669"/>
    <property type="project" value="TreeGrafter"/>
</dbReference>
<protein>
    <recommendedName>
        <fullName evidence="4">glucan endo-1,3-beta-D-glucosidase</fullName>
        <ecNumber evidence="4">3.2.1.39</ecNumber>
    </recommendedName>
    <alternativeName>
        <fullName evidence="17">Endo-1,3-beta-glucanase btgC</fullName>
    </alternativeName>
    <alternativeName>
        <fullName evidence="16">Laminarinase btgC</fullName>
    </alternativeName>
</protein>
<keyword evidence="11" id="KW-0325">Glycoprotein</keyword>
<feature type="transmembrane region" description="Helical" evidence="19">
    <location>
        <begin position="338"/>
        <end position="361"/>
    </location>
</feature>
<keyword evidence="6 19" id="KW-0812">Transmembrane</keyword>
<dbReference type="GO" id="GO:0071555">
    <property type="term" value="P:cell wall organization"/>
    <property type="evidence" value="ECO:0007669"/>
    <property type="project" value="UniProtKB-KW"/>
</dbReference>
<keyword evidence="7" id="KW-0378">Hydrolase</keyword>
<dbReference type="EC" id="3.2.1.39" evidence="4"/>
<evidence type="ECO:0000256" key="19">
    <source>
        <dbReference type="SAM" id="Phobius"/>
    </source>
</evidence>
<dbReference type="GO" id="GO:0000272">
    <property type="term" value="P:polysaccharide catabolic process"/>
    <property type="evidence" value="ECO:0007669"/>
    <property type="project" value="UniProtKB-KW"/>
</dbReference>
<feature type="compositionally biased region" description="Polar residues" evidence="18">
    <location>
        <begin position="168"/>
        <end position="177"/>
    </location>
</feature>
<keyword evidence="9 19" id="KW-1133">Transmembrane helix</keyword>
<comment type="function">
    <text evidence="15">Glucanases play a role in cell expansion during growth, in cell-cell fusion during mating, and in spore release during sporulation. This enzyme may be involved in beta-glucan degradation. Active on laminarin and lichenan.</text>
</comment>